<feature type="region of interest" description="Disordered" evidence="1">
    <location>
        <begin position="92"/>
        <end position="112"/>
    </location>
</feature>
<gene>
    <name evidence="3" type="ORF">JF888_08035</name>
</gene>
<dbReference type="PROSITE" id="PS51674">
    <property type="entry name" value="4FE4S_WBL"/>
    <property type="match status" value="1"/>
</dbReference>
<proteinExistence type="predicted"/>
<dbReference type="InterPro" id="IPR034768">
    <property type="entry name" value="4FE4S_WBL"/>
</dbReference>
<protein>
    <submittedName>
        <fullName evidence="3">WhiB family transcriptional regulator</fullName>
    </submittedName>
</protein>
<dbReference type="AlphaFoldDB" id="A0A934KGM2"/>
<evidence type="ECO:0000259" key="2">
    <source>
        <dbReference type="PROSITE" id="PS51674"/>
    </source>
</evidence>
<dbReference type="EMBL" id="JAEKNQ010000032">
    <property type="protein sequence ID" value="MBJ7603121.1"/>
    <property type="molecule type" value="Genomic_DNA"/>
</dbReference>
<evidence type="ECO:0000313" key="4">
    <source>
        <dbReference type="Proteomes" id="UP000620075"/>
    </source>
</evidence>
<evidence type="ECO:0000313" key="3">
    <source>
        <dbReference type="EMBL" id="MBJ7603121.1"/>
    </source>
</evidence>
<accession>A0A934KGM2</accession>
<comment type="caution">
    <text evidence="3">The sequence shown here is derived from an EMBL/GenBank/DDBJ whole genome shotgun (WGS) entry which is preliminary data.</text>
</comment>
<feature type="domain" description="4Fe-4S Wbl-type" evidence="2">
    <location>
        <begin position="25"/>
        <end position="88"/>
    </location>
</feature>
<sequence length="112" mass="12527">MAAGLDRWRQVPDDVLTTVVVRRGLCLWGLWPAVEPDWDDCAPSDRELAARLCAGCPVIDQCRELDLRTAGASTTGVWGALAEDDRRALHPIWQRRRQQQHNTTDQEGGPLP</sequence>
<dbReference type="Proteomes" id="UP000620075">
    <property type="component" value="Unassembled WGS sequence"/>
</dbReference>
<organism evidence="3 4">
    <name type="scientific">Candidatus Dormiibacter inghamiae</name>
    <dbReference type="NCBI Taxonomy" id="3127013"/>
    <lineage>
        <taxon>Bacteria</taxon>
        <taxon>Bacillati</taxon>
        <taxon>Candidatus Dormiibacterota</taxon>
        <taxon>Candidatus Dormibacteria</taxon>
        <taxon>Candidatus Dormibacterales</taxon>
        <taxon>Candidatus Dormibacteraceae</taxon>
        <taxon>Candidatus Dormiibacter</taxon>
    </lineage>
</organism>
<name>A0A934KGM2_9BACT</name>
<reference evidence="3 4" key="1">
    <citation type="submission" date="2020-10" db="EMBL/GenBank/DDBJ databases">
        <title>Ca. Dormibacterota MAGs.</title>
        <authorList>
            <person name="Montgomery K."/>
        </authorList>
    </citation>
    <scope>NUCLEOTIDE SEQUENCE [LARGE SCALE GENOMIC DNA]</scope>
    <source>
        <strain evidence="3">SC8811_S16_3</strain>
    </source>
</reference>
<dbReference type="Pfam" id="PF02467">
    <property type="entry name" value="Whib"/>
    <property type="match status" value="1"/>
</dbReference>
<evidence type="ECO:0000256" key="1">
    <source>
        <dbReference type="SAM" id="MobiDB-lite"/>
    </source>
</evidence>